<dbReference type="RefSeq" id="WP_119956587.1">
    <property type="nucleotide sequence ID" value="NZ_QYUR01000008.1"/>
</dbReference>
<comment type="caution">
    <text evidence="1">The sequence shown here is derived from an EMBL/GenBank/DDBJ whole genome shotgun (WGS) entry which is preliminary data.</text>
</comment>
<dbReference type="InterPro" id="IPR036412">
    <property type="entry name" value="HAD-like_sf"/>
</dbReference>
<reference evidence="1 2" key="1">
    <citation type="submission" date="2018-09" db="EMBL/GenBank/DDBJ databases">
        <authorList>
            <person name="Zhu H."/>
        </authorList>
    </citation>
    <scope>NUCLEOTIDE SEQUENCE [LARGE SCALE GENOMIC DNA]</scope>
    <source>
        <strain evidence="1 2">K1S02-6</strain>
    </source>
</reference>
<dbReference type="EMBL" id="QYUR01000008">
    <property type="protein sequence ID" value="RJG08787.1"/>
    <property type="molecule type" value="Genomic_DNA"/>
</dbReference>
<dbReference type="Proteomes" id="UP000284021">
    <property type="component" value="Unassembled WGS sequence"/>
</dbReference>
<protein>
    <submittedName>
        <fullName evidence="1">HAD family phosphatase</fullName>
    </submittedName>
</protein>
<dbReference type="OrthoDB" id="6982008at2"/>
<keyword evidence="2" id="KW-1185">Reference proteome</keyword>
<evidence type="ECO:0000313" key="1">
    <source>
        <dbReference type="EMBL" id="RJG08787.1"/>
    </source>
</evidence>
<evidence type="ECO:0000313" key="2">
    <source>
        <dbReference type="Proteomes" id="UP000284021"/>
    </source>
</evidence>
<proteinExistence type="predicted"/>
<accession>A0A418X8I3</accession>
<name>A0A418X8I3_9PSED</name>
<dbReference type="SUPFAM" id="SSF56784">
    <property type="entry name" value="HAD-like"/>
    <property type="match status" value="1"/>
</dbReference>
<sequence length="246" mass="26097">MPPLATPPHAFTAVLFGLSGCLVDFGARTLPVTLLRLCPGAASQRLPTQLAPATALAAVLGRDPQPAELLGLNQTLVETASEHAEVTPGALALLEQLQQQGVPCAWLDELPRDASIRLATPLPSWLHAAQICNTRPWPAPDACWQTLMELKVANLAGCVLISGEPRLLQAGLNAGLWTVGLAACGPLCNQAPADWQALPAVERDQLRAQATLELYRLGVHSVVDHLAELGPSLTDLAIRRQKGEKP</sequence>
<dbReference type="AlphaFoldDB" id="A0A418X8I3"/>
<gene>
    <name evidence="1" type="ORF">D3879_23255</name>
</gene>
<dbReference type="InterPro" id="IPR023214">
    <property type="entry name" value="HAD_sf"/>
</dbReference>
<organism evidence="1 2">
    <name type="scientific">Pseudomonas cavernicola</name>
    <dbReference type="NCBI Taxonomy" id="2320866"/>
    <lineage>
        <taxon>Bacteria</taxon>
        <taxon>Pseudomonadati</taxon>
        <taxon>Pseudomonadota</taxon>
        <taxon>Gammaproteobacteria</taxon>
        <taxon>Pseudomonadales</taxon>
        <taxon>Pseudomonadaceae</taxon>
        <taxon>Pseudomonas</taxon>
    </lineage>
</organism>
<dbReference type="Gene3D" id="3.40.50.1000">
    <property type="entry name" value="HAD superfamily/HAD-like"/>
    <property type="match status" value="1"/>
</dbReference>